<sequence>MGGLTKSVRYGLFLPKKTTLSAPVLKKPAVFDSESDEESNSVDWMSKTAKKEKYGSGKSRQVKADIEKVLKDDPTVYQYDEVYDDMKKKKDEAEAEKKNDKKPRYMGLLIKQAERRKREDERRKERQIQKEREAEGDQFADKEVFITSSYKKKLEEIRKMDEDDKRMERLEDIGDVTKQCDLNGFYRHLYETMNSREPAATETTLTPPVTDTTAKFREVDKKKARNIRKRVMSDDEKDSGSDNEGTSDKKRKSSDVEDSKPTLDTSRVERIPPAIESKAQNQNEEVKKEPRDDNDKDENDDKDKDDKKDSCTETAPKEEIIDIELLKKKMIPERKSHIWIKRTVGEVFEAAVQRYRERKESLITSC</sequence>
<accession>A0AAN9U159</accession>
<dbReference type="GO" id="GO:0000381">
    <property type="term" value="P:regulation of alternative mRNA splicing, via spliceosome"/>
    <property type="evidence" value="ECO:0007669"/>
    <property type="project" value="InterPro"/>
</dbReference>
<dbReference type="InterPro" id="IPR018612">
    <property type="entry name" value="NSRP1_N"/>
</dbReference>
<feature type="compositionally biased region" description="Basic and acidic residues" evidence="3">
    <location>
        <begin position="284"/>
        <end position="318"/>
    </location>
</feature>
<keyword evidence="6" id="KW-1185">Reference proteome</keyword>
<evidence type="ECO:0000256" key="3">
    <source>
        <dbReference type="SAM" id="MobiDB-lite"/>
    </source>
</evidence>
<evidence type="ECO:0000256" key="2">
    <source>
        <dbReference type="ARBA" id="ARBA00023054"/>
    </source>
</evidence>
<feature type="compositionally biased region" description="Basic and acidic residues" evidence="3">
    <location>
        <begin position="231"/>
        <end position="240"/>
    </location>
</feature>
<evidence type="ECO:0000313" key="5">
    <source>
        <dbReference type="EMBL" id="KAK7603509.1"/>
    </source>
</evidence>
<dbReference type="Proteomes" id="UP001367676">
    <property type="component" value="Unassembled WGS sequence"/>
</dbReference>
<dbReference type="InterPro" id="IPR042816">
    <property type="entry name" value="Nsrp1"/>
</dbReference>
<proteinExistence type="inferred from homology"/>
<evidence type="ECO:0000313" key="6">
    <source>
        <dbReference type="Proteomes" id="UP001367676"/>
    </source>
</evidence>
<dbReference type="PANTHER" id="PTHR31938">
    <property type="entry name" value="NUCLEAR SPECKLE SPLICING REGULATORY PROTEIN 1"/>
    <property type="match status" value="1"/>
</dbReference>
<reference evidence="5 6" key="1">
    <citation type="submission" date="2024-03" db="EMBL/GenBank/DDBJ databases">
        <title>Adaptation during the transition from Ophiocordyceps entomopathogen to insect associate is accompanied by gene loss and intensified selection.</title>
        <authorList>
            <person name="Ward C.M."/>
            <person name="Onetto C.A."/>
            <person name="Borneman A.R."/>
        </authorList>
    </citation>
    <scope>NUCLEOTIDE SEQUENCE [LARGE SCALE GENOMIC DNA]</scope>
    <source>
        <strain evidence="5">AWRI1</strain>
        <tissue evidence="5">Single Adult Female</tissue>
    </source>
</reference>
<feature type="region of interest" description="Disordered" evidence="3">
    <location>
        <begin position="195"/>
        <end position="318"/>
    </location>
</feature>
<feature type="compositionally biased region" description="Basic and acidic residues" evidence="3">
    <location>
        <begin position="253"/>
        <end position="270"/>
    </location>
</feature>
<evidence type="ECO:0000256" key="1">
    <source>
        <dbReference type="ARBA" id="ARBA00010126"/>
    </source>
</evidence>
<gene>
    <name evidence="5" type="ORF">V9T40_003508</name>
</gene>
<feature type="compositionally biased region" description="Low complexity" evidence="3">
    <location>
        <begin position="198"/>
        <end position="213"/>
    </location>
</feature>
<feature type="compositionally biased region" description="Basic and acidic residues" evidence="3">
    <location>
        <begin position="93"/>
        <end position="103"/>
    </location>
</feature>
<feature type="domain" description="Nuclear speckle splicing regulatory protein 1 N-terminal" evidence="4">
    <location>
        <begin position="63"/>
        <end position="179"/>
    </location>
</feature>
<feature type="compositionally biased region" description="Basic and acidic residues" evidence="3">
    <location>
        <begin position="112"/>
        <end position="140"/>
    </location>
</feature>
<dbReference type="EMBL" id="JBBCAQ010000006">
    <property type="protein sequence ID" value="KAK7603509.1"/>
    <property type="molecule type" value="Genomic_DNA"/>
</dbReference>
<feature type="region of interest" description="Disordered" evidence="3">
    <location>
        <begin position="93"/>
        <end position="140"/>
    </location>
</feature>
<name>A0AAN9U159_9HEMI</name>
<protein>
    <recommendedName>
        <fullName evidence="4">Nuclear speckle splicing regulatory protein 1 N-terminal domain-containing protein</fullName>
    </recommendedName>
</protein>
<comment type="caution">
    <text evidence="5">The sequence shown here is derived from an EMBL/GenBank/DDBJ whole genome shotgun (WGS) entry which is preliminary data.</text>
</comment>
<dbReference type="PANTHER" id="PTHR31938:SF4">
    <property type="entry name" value="NUCLEAR SPECKLE SPLICING REGULATORY PROTEIN 1"/>
    <property type="match status" value="1"/>
</dbReference>
<dbReference type="AlphaFoldDB" id="A0AAN9U159"/>
<evidence type="ECO:0000259" key="4">
    <source>
        <dbReference type="Pfam" id="PF09745"/>
    </source>
</evidence>
<comment type="similarity">
    <text evidence="1">Belongs to the NSRP1 family.</text>
</comment>
<organism evidence="5 6">
    <name type="scientific">Parthenolecanium corni</name>
    <dbReference type="NCBI Taxonomy" id="536013"/>
    <lineage>
        <taxon>Eukaryota</taxon>
        <taxon>Metazoa</taxon>
        <taxon>Ecdysozoa</taxon>
        <taxon>Arthropoda</taxon>
        <taxon>Hexapoda</taxon>
        <taxon>Insecta</taxon>
        <taxon>Pterygota</taxon>
        <taxon>Neoptera</taxon>
        <taxon>Paraneoptera</taxon>
        <taxon>Hemiptera</taxon>
        <taxon>Sternorrhyncha</taxon>
        <taxon>Coccoidea</taxon>
        <taxon>Coccidae</taxon>
        <taxon>Parthenolecanium</taxon>
    </lineage>
</organism>
<dbReference type="Pfam" id="PF09745">
    <property type="entry name" value="NSRP1_N"/>
    <property type="match status" value="1"/>
</dbReference>
<keyword evidence="2" id="KW-0175">Coiled coil</keyword>